<evidence type="ECO:0000313" key="7">
    <source>
        <dbReference type="Proteomes" id="UP000426328"/>
    </source>
</evidence>
<dbReference type="Proteomes" id="UP000474054">
    <property type="component" value="Unassembled WGS sequence"/>
</dbReference>
<dbReference type="NCBIfam" id="NF010248">
    <property type="entry name" value="PRK13695.1"/>
    <property type="match status" value="1"/>
</dbReference>
<comment type="catalytic activity">
    <reaction evidence="4">
        <text>a ribonucleoside 5'-triphosphate + H2O = a ribonucleoside 5'-diphosphate + phosphate + H(+)</text>
        <dbReference type="Rhea" id="RHEA:23680"/>
        <dbReference type="ChEBI" id="CHEBI:15377"/>
        <dbReference type="ChEBI" id="CHEBI:15378"/>
        <dbReference type="ChEBI" id="CHEBI:43474"/>
        <dbReference type="ChEBI" id="CHEBI:57930"/>
        <dbReference type="ChEBI" id="CHEBI:61557"/>
        <dbReference type="EC" id="3.6.1.15"/>
    </reaction>
</comment>
<dbReference type="AlphaFoldDB" id="A0A650CW28"/>
<name>A0A650CW28_ACIAM</name>
<dbReference type="CDD" id="cd19482">
    <property type="entry name" value="RecA-like_Thep1"/>
    <property type="match status" value="1"/>
</dbReference>
<feature type="binding site" evidence="4">
    <location>
        <begin position="96"/>
        <end position="103"/>
    </location>
    <ligand>
        <name>ATP</name>
        <dbReference type="ChEBI" id="CHEBI:30616"/>
    </ligand>
</feature>
<feature type="binding site" evidence="4">
    <location>
        <begin position="7"/>
        <end position="14"/>
    </location>
    <ligand>
        <name>ATP</name>
        <dbReference type="ChEBI" id="CHEBI:30616"/>
    </ligand>
</feature>
<protein>
    <recommendedName>
        <fullName evidence="4">Nucleoside-triphosphatase D1866_07680</fullName>
        <shortName evidence="4">NTPase</shortName>
        <ecNumber evidence="4">3.6.1.15</ecNumber>
    </recommendedName>
    <alternativeName>
        <fullName evidence="4">Nucleoside triphosphate phosphohydrolase</fullName>
    </alternativeName>
</protein>
<dbReference type="Pfam" id="PF03266">
    <property type="entry name" value="NTPase_1"/>
    <property type="match status" value="1"/>
</dbReference>
<keyword evidence="1 4" id="KW-0547">Nucleotide-binding</keyword>
<evidence type="ECO:0000313" key="8">
    <source>
        <dbReference type="Proteomes" id="UP000474054"/>
    </source>
</evidence>
<keyword evidence="7" id="KW-1185">Reference proteome</keyword>
<dbReference type="Proteomes" id="UP000426328">
    <property type="component" value="Chromosome"/>
</dbReference>
<reference evidence="5 8" key="1">
    <citation type="submission" date="2019-10" db="EMBL/GenBank/DDBJ databases">
        <title>Comparative genomics of sulfur disproportionating microorganisms.</title>
        <authorList>
            <person name="Ward L.M."/>
            <person name="Bertran E."/>
            <person name="Johnston D."/>
        </authorList>
    </citation>
    <scope>NUCLEOTIDE SEQUENCE [LARGE SCALE GENOMIC DNA]</scope>
    <source>
        <strain evidence="5 8">DSM 3772</strain>
    </source>
</reference>
<evidence type="ECO:0000256" key="4">
    <source>
        <dbReference type="HAMAP-Rule" id="MF_00796"/>
    </source>
</evidence>
<dbReference type="GeneID" id="42779608"/>
<dbReference type="InterPro" id="IPR027417">
    <property type="entry name" value="P-loop_NTPase"/>
</dbReference>
<dbReference type="KEGG" id="aamb:D1866_07680"/>
<dbReference type="InterPro" id="IPR004948">
    <property type="entry name" value="Nuc-triphosphatase_THEP1"/>
</dbReference>
<gene>
    <name evidence="6" type="ORF">D1866_07680</name>
    <name evidence="5" type="ORF">GFB69_13005</name>
</gene>
<evidence type="ECO:0000313" key="5">
    <source>
        <dbReference type="EMBL" id="MQL56582.1"/>
    </source>
</evidence>
<keyword evidence="2 4" id="KW-0378">Hydrolase</keyword>
<comment type="similarity">
    <text evidence="4">Belongs to the THEP1 NTPase family.</text>
</comment>
<proteinExistence type="inferred from homology"/>
<evidence type="ECO:0000256" key="1">
    <source>
        <dbReference type="ARBA" id="ARBA00022741"/>
    </source>
</evidence>
<evidence type="ECO:0000313" key="6">
    <source>
        <dbReference type="EMBL" id="QGR21895.1"/>
    </source>
</evidence>
<evidence type="ECO:0000256" key="3">
    <source>
        <dbReference type="ARBA" id="ARBA00022840"/>
    </source>
</evidence>
<dbReference type="EMBL" id="WHYS01000005">
    <property type="protein sequence ID" value="MQL56582.1"/>
    <property type="molecule type" value="Genomic_DNA"/>
</dbReference>
<dbReference type="PANTHER" id="PTHR43146:SF1">
    <property type="entry name" value="CANCER-RELATED NUCLEOSIDE-TRIPHOSPHATASE"/>
    <property type="match status" value="1"/>
</dbReference>
<keyword evidence="3 4" id="KW-0067">ATP-binding</keyword>
<comment type="function">
    <text evidence="4">Has nucleotide phosphatase activity towards ATP, GTP, CTP, TTP and UTP. May hydrolyze nucleoside diphosphates with lower efficiency.</text>
</comment>
<dbReference type="SUPFAM" id="SSF52540">
    <property type="entry name" value="P-loop containing nucleoside triphosphate hydrolases"/>
    <property type="match status" value="1"/>
</dbReference>
<dbReference type="GO" id="GO:0017111">
    <property type="term" value="F:ribonucleoside triphosphate phosphatase activity"/>
    <property type="evidence" value="ECO:0007669"/>
    <property type="project" value="UniProtKB-UniRule"/>
</dbReference>
<dbReference type="Gene3D" id="3.40.50.300">
    <property type="entry name" value="P-loop containing nucleotide triphosphate hydrolases"/>
    <property type="match status" value="1"/>
</dbReference>
<dbReference type="RefSeq" id="WP_152943534.1">
    <property type="nucleotide sequence ID" value="NZ_CP045482.1"/>
</dbReference>
<dbReference type="HAMAP" id="MF_00796">
    <property type="entry name" value="NTPase_1"/>
    <property type="match status" value="1"/>
</dbReference>
<dbReference type="EC" id="3.6.1.15" evidence="4"/>
<sequence>MRIFITGRPGVGKTTLLMYVVEEVKKRGYKVVGFYCPEVREGGKRIGFKIVSISSGKEKWLAKVGEGKIKVGKYAVQSEAGEIIDEVKSALPSANLIAIDEIGPMEMSIPSLKDFINYAFSLNKPLIAVVHRSMKINGKIYVLTEENREGLRSKILNEVLQSL</sequence>
<accession>A0A650CW28</accession>
<evidence type="ECO:0000256" key="2">
    <source>
        <dbReference type="ARBA" id="ARBA00022801"/>
    </source>
</evidence>
<dbReference type="EMBL" id="CP045482">
    <property type="protein sequence ID" value="QGR21895.1"/>
    <property type="molecule type" value="Genomic_DNA"/>
</dbReference>
<organism evidence="6 7">
    <name type="scientific">Acidianus ambivalens</name>
    <name type="common">Desulfurolobus ambivalens</name>
    <dbReference type="NCBI Taxonomy" id="2283"/>
    <lineage>
        <taxon>Archaea</taxon>
        <taxon>Thermoproteota</taxon>
        <taxon>Thermoprotei</taxon>
        <taxon>Sulfolobales</taxon>
        <taxon>Sulfolobaceae</taxon>
        <taxon>Acidianus</taxon>
    </lineage>
</organism>
<reference evidence="6 7" key="2">
    <citation type="submission" date="2019-10" db="EMBL/GenBank/DDBJ databases">
        <title>Genome Sequences from Six Type Strain Members of the Archaeal Family Sulfolobaceae: Acidianus ambivalens, Acidianus infernus, Metallosphaera prunae, Stygiolobus azoricus, Sulfolobus metallicus, and Sulfurisphaera ohwakuensis.</title>
        <authorList>
            <person name="Counts J.A."/>
            <person name="Kelly R.M."/>
        </authorList>
    </citation>
    <scope>NUCLEOTIDE SEQUENCE [LARGE SCALE GENOMIC DNA]</scope>
    <source>
        <strain evidence="6 7">LEI 10</strain>
    </source>
</reference>
<dbReference type="PANTHER" id="PTHR43146">
    <property type="entry name" value="CANCER-RELATED NUCLEOSIDE-TRIPHOSPHATASE"/>
    <property type="match status" value="1"/>
</dbReference>
<dbReference type="GO" id="GO:0005524">
    <property type="term" value="F:ATP binding"/>
    <property type="evidence" value="ECO:0007669"/>
    <property type="project" value="UniProtKB-UniRule"/>
</dbReference>